<accession>A0ABU7KPU6</accession>
<feature type="compositionally biased region" description="Pro residues" evidence="1">
    <location>
        <begin position="1050"/>
        <end position="1059"/>
    </location>
</feature>
<dbReference type="Pfam" id="PF22738">
    <property type="entry name" value="NNH7"/>
    <property type="match status" value="1"/>
</dbReference>
<dbReference type="Gene3D" id="3.40.50.300">
    <property type="entry name" value="P-loop containing nucleotide triphosphate hydrolases"/>
    <property type="match status" value="1"/>
</dbReference>
<feature type="domain" description="NACHT N-terminal Helical" evidence="2">
    <location>
        <begin position="3"/>
        <end position="216"/>
    </location>
</feature>
<comment type="caution">
    <text evidence="3">The sequence shown here is derived from an EMBL/GenBank/DDBJ whole genome shotgun (WGS) entry which is preliminary data.</text>
</comment>
<dbReference type="SUPFAM" id="SSF52540">
    <property type="entry name" value="P-loop containing nucleoside triphosphate hydrolases"/>
    <property type="match status" value="1"/>
</dbReference>
<feature type="region of interest" description="Disordered" evidence="1">
    <location>
        <begin position="1047"/>
        <end position="1082"/>
    </location>
</feature>
<organism evidence="3 4">
    <name type="scientific">Nocardiopsis tropica</name>
    <dbReference type="NCBI Taxonomy" id="109330"/>
    <lineage>
        <taxon>Bacteria</taxon>
        <taxon>Bacillati</taxon>
        <taxon>Actinomycetota</taxon>
        <taxon>Actinomycetes</taxon>
        <taxon>Streptosporangiales</taxon>
        <taxon>Nocardiopsidaceae</taxon>
        <taxon>Nocardiopsis</taxon>
    </lineage>
</organism>
<evidence type="ECO:0000313" key="4">
    <source>
        <dbReference type="Proteomes" id="UP001348641"/>
    </source>
</evidence>
<reference evidence="3 4" key="1">
    <citation type="submission" date="2023-07" db="EMBL/GenBank/DDBJ databases">
        <authorList>
            <person name="Girao M."/>
            <person name="Carvalho M.F."/>
        </authorList>
    </citation>
    <scope>NUCLEOTIDE SEQUENCE [LARGE SCALE GENOMIC DNA]</scope>
    <source>
        <strain evidence="3 4">66/93</strain>
    </source>
</reference>
<proteinExistence type="predicted"/>
<gene>
    <name evidence="3" type="ORF">Q8A49_11705</name>
</gene>
<dbReference type="InterPro" id="IPR054567">
    <property type="entry name" value="NNH7"/>
</dbReference>
<name>A0ABU7KPU6_9ACTN</name>
<dbReference type="InterPro" id="IPR027417">
    <property type="entry name" value="P-loop_NTPase"/>
</dbReference>
<dbReference type="Proteomes" id="UP001348641">
    <property type="component" value="Unassembled WGS sequence"/>
</dbReference>
<evidence type="ECO:0000313" key="3">
    <source>
        <dbReference type="EMBL" id="MEE2051157.1"/>
    </source>
</evidence>
<evidence type="ECO:0000256" key="1">
    <source>
        <dbReference type="SAM" id="MobiDB-lite"/>
    </source>
</evidence>
<evidence type="ECO:0000259" key="2">
    <source>
        <dbReference type="Pfam" id="PF22738"/>
    </source>
</evidence>
<protein>
    <recommendedName>
        <fullName evidence="2">NACHT N-terminal Helical domain-containing protein</fullName>
    </recommendedName>
</protein>
<dbReference type="EMBL" id="JAUUCC010000025">
    <property type="protein sequence ID" value="MEE2051157.1"/>
    <property type="molecule type" value="Genomic_DNA"/>
</dbReference>
<dbReference type="RefSeq" id="WP_330158315.1">
    <property type="nucleotide sequence ID" value="NZ_BAAAJA010000027.1"/>
</dbReference>
<sequence>MAKRLSYADALKILGKNDSDLLDFAEKLADGGLGLVGVPDLFGARSYLVGKGRQAVEGIRDKIAGESRMSRTERIAAAQRILLTVSFLEAVEESWESASVPFPLEDLQPASEGQLAVVLHGDPADPALPGALTSAHLRETDGSDQGNVLYPGAAEAFVRGIPGAAAAAEHGITSVDHPSLQLLALDLPRRAHERYRENYRRLASEIPEFGMWAQLEAHEHTRRSLDTGLGELHRQLSAIASRRGVDVRRRELAASYRAVLRQPVLRTNETAPGLVLPPLEEAYIPPRGRIARVHGGASPSTEEWWQRQTLFDDLQGFLAAHLVHTDSTGFPTVVLGHPGAGKSKFTEMLSARLPESDFLPIRVELRSVLPNSPIHVQIEEGLAATLHTRVSWRELAESADGALPVIILDGFDELLQATGVDRSDYLERVQEFQLQQEALGRPVVVVVTSRTVVADRARFPEGTTVIRLEPFDEPRIGQMLEVWNRANARAFASSGLAPLTPGALAPYSELAEQPLLLLMLLVYDGEGNALRRAGDALGQGELYERLLTMFARREVEKHHSGLGTRDFAAAVEDELRRLEVAALAMFTRRKQSVTADELEQDLAVLMPDAAVRPEDPGPHGRIDAAHQVLGRFFFVHESRARVGDGSASVFEFLHATFGEYLVARAVDAALADLDDARARSSRRRGRSVRTDDGELFALSSFASYAGRDKVVDFLSEMLERRFAEEPEAREDYAGLLVELFQEAPFPASNRSYTEYEPARLRLSHREANYTANLMILLVLVRQEPVDARELFPGAEEPDQVLRGTTSMWRLLPGAEWYSIMSAIRVRHLDGWSEDGVVTVLEREDGSPVDVGECMGFELSRRRHPGPVVMDPYGVTVPYDSVTSRLIRSMAMRVNGTAARFALGLVPYLRHVSDDLGTWYQDPKDDRVWAELHEVQRLRMEPPQLHPHQRLDSYRRLLSQTSLGRLELITLTQAAADLAAASTAPFPTVLPEHLVKLLRRYFAHLREVVPGPLLSADLVMPVLASLPGDIVTAQVREHVLGLLRAAGAEAAPPPSDPPPVDAAFPLRRVESAANQHGSGGGGG</sequence>